<keyword evidence="2" id="KW-1185">Reference proteome</keyword>
<evidence type="ECO:0000313" key="2">
    <source>
        <dbReference type="Proteomes" id="UP000488299"/>
    </source>
</evidence>
<dbReference type="AlphaFoldDB" id="A0A7J5TS56"/>
<dbReference type="EMBL" id="WELI01000019">
    <property type="protein sequence ID" value="KAB7725845.1"/>
    <property type="molecule type" value="Genomic_DNA"/>
</dbReference>
<gene>
    <name evidence="1" type="ORF">F5984_25490</name>
</gene>
<dbReference type="Proteomes" id="UP000488299">
    <property type="component" value="Unassembled WGS sequence"/>
</dbReference>
<accession>A0A7J5TS56</accession>
<reference evidence="1 2" key="1">
    <citation type="submission" date="2019-10" db="EMBL/GenBank/DDBJ databases">
        <title>Rudanella paleaurantiibacter sp. nov., isolated from sludge.</title>
        <authorList>
            <person name="Xu S.Q."/>
        </authorList>
    </citation>
    <scope>NUCLEOTIDE SEQUENCE [LARGE SCALE GENOMIC DNA]</scope>
    <source>
        <strain evidence="1 2">HX-22-17</strain>
    </source>
</reference>
<comment type="caution">
    <text evidence="1">The sequence shown here is derived from an EMBL/GenBank/DDBJ whole genome shotgun (WGS) entry which is preliminary data.</text>
</comment>
<evidence type="ECO:0000313" key="1">
    <source>
        <dbReference type="EMBL" id="KAB7725845.1"/>
    </source>
</evidence>
<protein>
    <recommendedName>
        <fullName evidence="3">DUF1273 family protein</fullName>
    </recommendedName>
</protein>
<evidence type="ECO:0008006" key="3">
    <source>
        <dbReference type="Google" id="ProtNLM"/>
    </source>
</evidence>
<name>A0A7J5TS56_9BACT</name>
<sequence>MLRTIIKIMVIAFAGRRIDALDSEEVRFPLSQVPLIRQRIENKLINLNCNTLICSGACGSDLIALSVARSLDIKRELLLPYSVEIFRRESVTDRPGNWGELFDQIVQELTLNKSITILNFDERDPQTYFKTNEKLVEKAIIISKKQSINYLHNTIGLIVWEGRSYGTNDTTNNFKKVAINQGLIIEEILTI</sequence>
<dbReference type="SUPFAM" id="SSF102405">
    <property type="entry name" value="MCP/YpsA-like"/>
    <property type="match status" value="1"/>
</dbReference>
<dbReference type="Gene3D" id="3.40.50.450">
    <property type="match status" value="1"/>
</dbReference>
<organism evidence="1 2">
    <name type="scientific">Rudanella paleaurantiibacter</name>
    <dbReference type="NCBI Taxonomy" id="2614655"/>
    <lineage>
        <taxon>Bacteria</taxon>
        <taxon>Pseudomonadati</taxon>
        <taxon>Bacteroidota</taxon>
        <taxon>Cytophagia</taxon>
        <taxon>Cytophagales</taxon>
        <taxon>Cytophagaceae</taxon>
        <taxon>Rudanella</taxon>
    </lineage>
</organism>
<proteinExistence type="predicted"/>